<evidence type="ECO:0000256" key="1">
    <source>
        <dbReference type="SAM" id="MobiDB-lite"/>
    </source>
</evidence>
<reference evidence="3" key="3">
    <citation type="journal article" date="2005" name="PLoS Biol.">
        <title>The genomes of Oryza sativa: a history of duplications.</title>
        <authorList>
            <person name="Yu J."/>
            <person name="Wang J."/>
            <person name="Lin W."/>
            <person name="Li S."/>
            <person name="Li H."/>
            <person name="Zhou J."/>
            <person name="Ni P."/>
            <person name="Dong W."/>
            <person name="Hu S."/>
            <person name="Zeng C."/>
            <person name="Zhang J."/>
            <person name="Zhang Y."/>
            <person name="Li R."/>
            <person name="Xu Z."/>
            <person name="Li S."/>
            <person name="Li X."/>
            <person name="Zheng H."/>
            <person name="Cong L."/>
            <person name="Lin L."/>
            <person name="Yin J."/>
            <person name="Geng J."/>
            <person name="Li G."/>
            <person name="Shi J."/>
            <person name="Liu J."/>
            <person name="Lv H."/>
            <person name="Li J."/>
            <person name="Wang J."/>
            <person name="Deng Y."/>
            <person name="Ran L."/>
            <person name="Shi X."/>
            <person name="Wang X."/>
            <person name="Wu Q."/>
            <person name="Li C."/>
            <person name="Ren X."/>
            <person name="Wang J."/>
            <person name="Wang X."/>
            <person name="Li D."/>
            <person name="Liu D."/>
            <person name="Zhang X."/>
            <person name="Ji Z."/>
            <person name="Zhao W."/>
            <person name="Sun Y."/>
            <person name="Zhang Z."/>
            <person name="Bao J."/>
            <person name="Han Y."/>
            <person name="Dong L."/>
            <person name="Ji J."/>
            <person name="Chen P."/>
            <person name="Wu S."/>
            <person name="Liu J."/>
            <person name="Xiao Y."/>
            <person name="Bu D."/>
            <person name="Tan J."/>
            <person name="Yang L."/>
            <person name="Ye C."/>
            <person name="Zhang J."/>
            <person name="Xu J."/>
            <person name="Zhou Y."/>
            <person name="Yu Y."/>
            <person name="Zhang B."/>
            <person name="Zhuang S."/>
            <person name="Wei H."/>
            <person name="Liu B."/>
            <person name="Lei M."/>
            <person name="Yu H."/>
            <person name="Li Y."/>
            <person name="Xu H."/>
            <person name="Wei S."/>
            <person name="He X."/>
            <person name="Fang L."/>
            <person name="Zhang Z."/>
            <person name="Zhang Y."/>
            <person name="Huang X."/>
            <person name="Su Z."/>
            <person name="Tong W."/>
            <person name="Li J."/>
            <person name="Tong Z."/>
            <person name="Li S."/>
            <person name="Ye J."/>
            <person name="Wang L."/>
            <person name="Fang L."/>
            <person name="Lei T."/>
            <person name="Chen C."/>
            <person name="Chen H."/>
            <person name="Xu Z."/>
            <person name="Li H."/>
            <person name="Huang H."/>
            <person name="Zhang F."/>
            <person name="Xu H."/>
            <person name="Li N."/>
            <person name="Zhao C."/>
            <person name="Li S."/>
            <person name="Dong L."/>
            <person name="Huang Y."/>
            <person name="Li L."/>
            <person name="Xi Y."/>
            <person name="Qi Q."/>
            <person name="Li W."/>
            <person name="Zhang B."/>
            <person name="Hu W."/>
            <person name="Zhang Y."/>
            <person name="Tian X."/>
            <person name="Jiao Y."/>
            <person name="Liang X."/>
            <person name="Jin J."/>
            <person name="Gao L."/>
            <person name="Zheng W."/>
            <person name="Hao B."/>
            <person name="Liu S."/>
            <person name="Wang W."/>
            <person name="Yuan L."/>
            <person name="Cao M."/>
            <person name="McDermott J."/>
            <person name="Samudrala R."/>
            <person name="Wang J."/>
            <person name="Wong G.K."/>
            <person name="Yang H."/>
        </authorList>
    </citation>
    <scope>NUCLEOTIDE SEQUENCE [LARGE SCALE GENOMIC DNA]</scope>
</reference>
<dbReference type="Proteomes" id="UP000000763">
    <property type="component" value="Chromosome 7"/>
</dbReference>
<reference evidence="4" key="4">
    <citation type="journal article" date="2008" name="Nucleic Acids Res.">
        <title>The rice annotation project database (RAP-DB): 2008 update.</title>
        <authorList>
            <consortium name="The rice annotation project (RAP)"/>
        </authorList>
    </citation>
    <scope>GENOME REANNOTATION</scope>
    <source>
        <strain evidence="4">cv. Nipponbare</strain>
    </source>
</reference>
<accession>A3BKE0</accession>
<dbReference type="Proteomes" id="UP000007752">
    <property type="component" value="Chromosome 7"/>
</dbReference>
<name>Q84Z19_ORYSJ</name>
<feature type="region of interest" description="Disordered" evidence="1">
    <location>
        <begin position="80"/>
        <end position="109"/>
    </location>
</feature>
<evidence type="ECO:0000313" key="3">
    <source>
        <dbReference type="EMBL" id="EAZ40029.1"/>
    </source>
</evidence>
<organism evidence="3">
    <name type="scientific">Oryza sativa subsp. japonica</name>
    <name type="common">Rice</name>
    <dbReference type="NCBI Taxonomy" id="39947"/>
    <lineage>
        <taxon>Eukaryota</taxon>
        <taxon>Viridiplantae</taxon>
        <taxon>Streptophyta</taxon>
        <taxon>Embryophyta</taxon>
        <taxon>Tracheophyta</taxon>
        <taxon>Spermatophyta</taxon>
        <taxon>Magnoliopsida</taxon>
        <taxon>Liliopsida</taxon>
        <taxon>Poales</taxon>
        <taxon>Poaceae</taxon>
        <taxon>BOP clade</taxon>
        <taxon>Oryzoideae</taxon>
        <taxon>Oryzeae</taxon>
        <taxon>Oryzinae</taxon>
        <taxon>Oryza</taxon>
        <taxon>Oryza sativa</taxon>
    </lineage>
</organism>
<reference evidence="4" key="2">
    <citation type="journal article" date="2005" name="Nature">
        <title>The map-based sequence of the rice genome.</title>
        <authorList>
            <consortium name="International rice genome sequencing project (IRGSP)"/>
            <person name="Matsumoto T."/>
            <person name="Wu J."/>
            <person name="Kanamori H."/>
            <person name="Katayose Y."/>
            <person name="Fujisawa M."/>
            <person name="Namiki N."/>
            <person name="Mizuno H."/>
            <person name="Yamamoto K."/>
            <person name="Antonio B.A."/>
            <person name="Baba T."/>
            <person name="Sakata K."/>
            <person name="Nagamura Y."/>
            <person name="Aoki H."/>
            <person name="Arikawa K."/>
            <person name="Arita K."/>
            <person name="Bito T."/>
            <person name="Chiden Y."/>
            <person name="Fujitsuka N."/>
            <person name="Fukunaka R."/>
            <person name="Hamada M."/>
            <person name="Harada C."/>
            <person name="Hayashi A."/>
            <person name="Hijishita S."/>
            <person name="Honda M."/>
            <person name="Hosokawa S."/>
            <person name="Ichikawa Y."/>
            <person name="Idonuma A."/>
            <person name="Iijima M."/>
            <person name="Ikeda M."/>
            <person name="Ikeno M."/>
            <person name="Ito K."/>
            <person name="Ito S."/>
            <person name="Ito T."/>
            <person name="Ito Y."/>
            <person name="Ito Y."/>
            <person name="Iwabuchi A."/>
            <person name="Kamiya K."/>
            <person name="Karasawa W."/>
            <person name="Kurita K."/>
            <person name="Katagiri S."/>
            <person name="Kikuta A."/>
            <person name="Kobayashi H."/>
            <person name="Kobayashi N."/>
            <person name="Machita K."/>
            <person name="Maehara T."/>
            <person name="Masukawa M."/>
            <person name="Mizubayashi T."/>
            <person name="Mukai Y."/>
            <person name="Nagasaki H."/>
            <person name="Nagata Y."/>
            <person name="Naito S."/>
            <person name="Nakashima M."/>
            <person name="Nakama Y."/>
            <person name="Nakamichi Y."/>
            <person name="Nakamura M."/>
            <person name="Meguro A."/>
            <person name="Negishi M."/>
            <person name="Ohta I."/>
            <person name="Ohta T."/>
            <person name="Okamoto M."/>
            <person name="Ono N."/>
            <person name="Saji S."/>
            <person name="Sakaguchi M."/>
            <person name="Sakai K."/>
            <person name="Shibata M."/>
            <person name="Shimokawa T."/>
            <person name="Song J."/>
            <person name="Takazaki Y."/>
            <person name="Terasawa K."/>
            <person name="Tsugane M."/>
            <person name="Tsuji K."/>
            <person name="Ueda S."/>
            <person name="Waki K."/>
            <person name="Yamagata H."/>
            <person name="Yamamoto M."/>
            <person name="Yamamoto S."/>
            <person name="Yamane H."/>
            <person name="Yoshiki S."/>
            <person name="Yoshihara R."/>
            <person name="Yukawa K."/>
            <person name="Zhong H."/>
            <person name="Yano M."/>
            <person name="Yuan Q."/>
            <person name="Ouyang S."/>
            <person name="Liu J."/>
            <person name="Jones K.M."/>
            <person name="Gansberger K."/>
            <person name="Moffat K."/>
            <person name="Hill J."/>
            <person name="Bera J."/>
            <person name="Fadrosh D."/>
            <person name="Jin S."/>
            <person name="Johri S."/>
            <person name="Kim M."/>
            <person name="Overton L."/>
            <person name="Reardon M."/>
            <person name="Tsitrin T."/>
            <person name="Vuong H."/>
            <person name="Weaver B."/>
            <person name="Ciecko A."/>
            <person name="Tallon L."/>
            <person name="Jackson J."/>
            <person name="Pai G."/>
            <person name="Aken S.V."/>
            <person name="Utterback T."/>
            <person name="Reidmuller S."/>
            <person name="Feldblyum T."/>
            <person name="Hsiao J."/>
            <person name="Zismann V."/>
            <person name="Iobst S."/>
            <person name="de Vazeille A.R."/>
            <person name="Buell C.R."/>
            <person name="Ying K."/>
            <person name="Li Y."/>
            <person name="Lu T."/>
            <person name="Huang Y."/>
            <person name="Zhao Q."/>
            <person name="Feng Q."/>
            <person name="Zhang L."/>
            <person name="Zhu J."/>
            <person name="Weng Q."/>
            <person name="Mu J."/>
            <person name="Lu Y."/>
            <person name="Fan D."/>
            <person name="Liu Y."/>
            <person name="Guan J."/>
            <person name="Zhang Y."/>
            <person name="Yu S."/>
            <person name="Liu X."/>
            <person name="Zhang Y."/>
            <person name="Hong G."/>
            <person name="Han B."/>
            <person name="Choisne N."/>
            <person name="Demange N."/>
            <person name="Orjeda G."/>
            <person name="Samain S."/>
            <person name="Cattolico L."/>
            <person name="Pelletier E."/>
            <person name="Couloux A."/>
            <person name="Segurens B."/>
            <person name="Wincker P."/>
            <person name="D'Hont A."/>
            <person name="Scarpelli C."/>
            <person name="Weissenbach J."/>
            <person name="Salanoubat M."/>
            <person name="Quetier F."/>
            <person name="Yu Y."/>
            <person name="Kim H.R."/>
            <person name="Rambo T."/>
            <person name="Currie J."/>
            <person name="Collura K."/>
            <person name="Luo M."/>
            <person name="Yang T."/>
            <person name="Ammiraju J.S.S."/>
            <person name="Engler F."/>
            <person name="Soderlund C."/>
            <person name="Wing R.A."/>
            <person name="Palmer L.E."/>
            <person name="de la Bastide M."/>
            <person name="Spiegel L."/>
            <person name="Nascimento L."/>
            <person name="Zutavern T."/>
            <person name="O'Shaughnessy A."/>
            <person name="Dike S."/>
            <person name="Dedhia N."/>
            <person name="Preston R."/>
            <person name="Balija V."/>
            <person name="McCombie W.R."/>
            <person name="Chow T."/>
            <person name="Chen H."/>
            <person name="Chung M."/>
            <person name="Chen C."/>
            <person name="Shaw J."/>
            <person name="Wu H."/>
            <person name="Hsiao K."/>
            <person name="Chao Y."/>
            <person name="Chu M."/>
            <person name="Cheng C."/>
            <person name="Hour A."/>
            <person name="Lee P."/>
            <person name="Lin S."/>
            <person name="Lin Y."/>
            <person name="Liou J."/>
            <person name="Liu S."/>
            <person name="Hsing Y."/>
            <person name="Raghuvanshi S."/>
            <person name="Mohanty A."/>
            <person name="Bharti A.K."/>
            <person name="Gaur A."/>
            <person name="Gupta V."/>
            <person name="Kumar D."/>
            <person name="Ravi V."/>
            <person name="Vij S."/>
            <person name="Kapur A."/>
            <person name="Khurana P."/>
            <person name="Khurana P."/>
            <person name="Khurana J.P."/>
            <person name="Tyagi A.K."/>
            <person name="Gaikwad K."/>
            <person name="Singh A."/>
            <person name="Dalal V."/>
            <person name="Srivastava S."/>
            <person name="Dixit A."/>
            <person name="Pal A.K."/>
            <person name="Ghazi I.A."/>
            <person name="Yadav M."/>
            <person name="Pandit A."/>
            <person name="Bhargava A."/>
            <person name="Sureshbabu K."/>
            <person name="Batra K."/>
            <person name="Sharma T.R."/>
            <person name="Mohapatra T."/>
            <person name="Singh N.K."/>
            <person name="Messing J."/>
            <person name="Nelson A.B."/>
            <person name="Fuks G."/>
            <person name="Kavchok S."/>
            <person name="Keizer G."/>
            <person name="Linton E."/>
            <person name="Llaca V."/>
            <person name="Song R."/>
            <person name="Tanyolac B."/>
            <person name="Young S."/>
            <person name="Ho-Il K."/>
            <person name="Hahn J.H."/>
            <person name="Sangsakoo G."/>
            <person name="Vanavichit A."/>
            <person name="de Mattos Luiz.A.T."/>
            <person name="Zimmer P.D."/>
            <person name="Malone G."/>
            <person name="Dellagostin O."/>
            <person name="de Oliveira A.C."/>
            <person name="Bevan M."/>
            <person name="Bancroft I."/>
            <person name="Minx P."/>
            <person name="Cordum H."/>
            <person name="Wilson R."/>
            <person name="Cheng Z."/>
            <person name="Jin W."/>
            <person name="Jiang J."/>
            <person name="Leong S.A."/>
            <person name="Iwama H."/>
            <person name="Gojobori T."/>
            <person name="Itoh T."/>
            <person name="Niimura Y."/>
            <person name="Fujii Y."/>
            <person name="Habara T."/>
            <person name="Sakai H."/>
            <person name="Sato Y."/>
            <person name="Wilson G."/>
            <person name="Kumar K."/>
            <person name="McCouch S."/>
            <person name="Juretic N."/>
            <person name="Hoen D."/>
            <person name="Wright S."/>
            <person name="Bruskiewich R."/>
            <person name="Bureau T."/>
            <person name="Miyao A."/>
            <person name="Hirochika H."/>
            <person name="Nishikawa T."/>
            <person name="Kadowaki K."/>
            <person name="Sugiura M."/>
            <person name="Burr B."/>
            <person name="Sasaki T."/>
        </authorList>
    </citation>
    <scope>NUCLEOTIDE SEQUENCE [LARGE SCALE GENOMIC DNA]</scope>
    <source>
        <strain evidence="4">cv. Nipponbare</strain>
    </source>
</reference>
<dbReference type="EMBL" id="CM000144">
    <property type="protein sequence ID" value="EAZ40029.1"/>
    <property type="molecule type" value="Genomic_DNA"/>
</dbReference>
<evidence type="ECO:0000313" key="2">
    <source>
        <dbReference type="EMBL" id="BAC56033.1"/>
    </source>
</evidence>
<gene>
    <name evidence="3" type="ORF">OsJ_24467</name>
    <name evidence="2" type="ORF">OSJNBa0036M16.132</name>
</gene>
<dbReference type="EMBL" id="AP005103">
    <property type="protein sequence ID" value="BAC56033.1"/>
    <property type="molecule type" value="Genomic_DNA"/>
</dbReference>
<evidence type="ECO:0000313" key="4">
    <source>
        <dbReference type="Proteomes" id="UP000000763"/>
    </source>
</evidence>
<dbReference type="AlphaFoldDB" id="Q84Z19"/>
<proteinExistence type="predicted"/>
<reference evidence="3" key="5">
    <citation type="submission" date="2008-12" db="EMBL/GenBank/DDBJ databases">
        <title>Improved gene annotation of the rice (Oryza sativa) genomes.</title>
        <authorList>
            <person name="Wang J."/>
            <person name="Li R."/>
            <person name="Fan W."/>
            <person name="Huang Q."/>
            <person name="Zhang J."/>
            <person name="Zhou Y."/>
            <person name="Hu Y."/>
            <person name="Zi S."/>
            <person name="Li J."/>
            <person name="Ni P."/>
            <person name="Zheng H."/>
            <person name="Zhang Y."/>
            <person name="Zhao M."/>
            <person name="Hao Q."/>
            <person name="McDermott J."/>
            <person name="Samudrala R."/>
            <person name="Kristiansen K."/>
            <person name="Wong G.K.-S."/>
        </authorList>
    </citation>
    <scope>NUCLEOTIDE SEQUENCE</scope>
</reference>
<protein>
    <submittedName>
        <fullName evidence="3">Uncharacterized protein</fullName>
    </submittedName>
</protein>
<reference evidence="2" key="1">
    <citation type="submission" date="2002-04" db="EMBL/GenBank/DDBJ databases">
        <title>Oryza sativa nipponbare(GA3) genomic DNA, chromosome 7, BAC clone:OSJNBa0036M16.</title>
        <authorList>
            <person name="Sasaki T."/>
            <person name="Matsumoto T."/>
            <person name="Katayose Y."/>
        </authorList>
    </citation>
    <scope>NUCLEOTIDE SEQUENCE</scope>
</reference>
<sequence>MTPTGTTRLGTGRHCRRCRGCDVSLWPSPSRMAAPQVVDASARTRLPPRHLSEAIAAPPARGRRRLPSVAAVAAHAWPPLLSSERPRVAAGGVTAGWGGKGNEDKVREE</sequence>
<accession>Q84Z19</accession>